<dbReference type="InterPro" id="IPR006093">
    <property type="entry name" value="Oxy_OxRdtase_FAD_BS"/>
</dbReference>
<dbReference type="InterPro" id="IPR050416">
    <property type="entry name" value="FAD-linked_Oxidoreductase"/>
</dbReference>
<comment type="cofactor">
    <cofactor evidence="1">
        <name>FAD</name>
        <dbReference type="ChEBI" id="CHEBI:57692"/>
    </cofactor>
</comment>
<accession>A0A8J3ZB90</accession>
<dbReference type="Proteomes" id="UP000612585">
    <property type="component" value="Unassembled WGS sequence"/>
</dbReference>
<gene>
    <name evidence="7" type="ORF">Vau01_060210</name>
</gene>
<dbReference type="EMBL" id="BOPG01000037">
    <property type="protein sequence ID" value="GIJ58505.1"/>
    <property type="molecule type" value="Genomic_DNA"/>
</dbReference>
<dbReference type="InterPro" id="IPR016169">
    <property type="entry name" value="FAD-bd_PCMH_sub2"/>
</dbReference>
<evidence type="ECO:0000313" key="7">
    <source>
        <dbReference type="EMBL" id="GIJ58505.1"/>
    </source>
</evidence>
<sequence>MSLENFTGDIVEPGGAEYESASRTVLASGRPARVLRPASVADVRAAVRFAAAAGLPLSVRGGGHSFAGFGTNDGGVVIDLGRLAGVEVVDKDRHLVRIGGGATWGQVAAALAPHGLAISSGDTKSVGVGGLTLTGGIGWKVRKYGLALDQLVAAEVVTADGDVVRADGGDLFWALRGGGGNLGIVTAFEFAAHPTTDVFHGRIAFPATEAATVLQGWADHLRTAPEELTSIVTLANPFIPDGPVEVHVAVDSDDPALAAAALDPIRRLGTVIADDVTQIPYADVLVDGMVPPPGIAFEARSAFVDRDSVPDVLRILAETATSGRSPIIAVRSVGGAVSRIPDDATAYAHRRAELMIVTTTAGPKPVLDAARPAVDATWRRLAPHVIGAYANFLASATEEDVAAIYPPETYRRLAAVKHRYDPDNLFAGNHNVRPDPGV</sequence>
<dbReference type="PANTHER" id="PTHR42973">
    <property type="entry name" value="BINDING OXIDOREDUCTASE, PUTATIVE (AFU_ORTHOLOGUE AFUA_1G17690)-RELATED"/>
    <property type="match status" value="1"/>
</dbReference>
<dbReference type="SUPFAM" id="SSF56176">
    <property type="entry name" value="FAD-binding/transporter-associated domain-like"/>
    <property type="match status" value="1"/>
</dbReference>
<dbReference type="Gene3D" id="3.30.465.10">
    <property type="match status" value="1"/>
</dbReference>
<dbReference type="Gene3D" id="3.40.462.20">
    <property type="match status" value="1"/>
</dbReference>
<organism evidence="7 8">
    <name type="scientific">Virgisporangium aurantiacum</name>
    <dbReference type="NCBI Taxonomy" id="175570"/>
    <lineage>
        <taxon>Bacteria</taxon>
        <taxon>Bacillati</taxon>
        <taxon>Actinomycetota</taxon>
        <taxon>Actinomycetes</taxon>
        <taxon>Micromonosporales</taxon>
        <taxon>Micromonosporaceae</taxon>
        <taxon>Virgisporangium</taxon>
    </lineage>
</organism>
<dbReference type="PROSITE" id="PS51387">
    <property type="entry name" value="FAD_PCMH"/>
    <property type="match status" value="1"/>
</dbReference>
<evidence type="ECO:0000256" key="2">
    <source>
        <dbReference type="ARBA" id="ARBA00005466"/>
    </source>
</evidence>
<dbReference type="PANTHER" id="PTHR42973:SF39">
    <property type="entry name" value="FAD-BINDING PCMH-TYPE DOMAIN-CONTAINING PROTEIN"/>
    <property type="match status" value="1"/>
</dbReference>
<dbReference type="InterPro" id="IPR016164">
    <property type="entry name" value="FAD-linked_Oxase-like_C"/>
</dbReference>
<keyword evidence="3" id="KW-0285">Flavoprotein</keyword>
<proteinExistence type="inferred from homology"/>
<dbReference type="PROSITE" id="PS00862">
    <property type="entry name" value="OX2_COVAL_FAD"/>
    <property type="match status" value="1"/>
</dbReference>
<dbReference type="Pfam" id="PF01565">
    <property type="entry name" value="FAD_binding_4"/>
    <property type="match status" value="1"/>
</dbReference>
<evidence type="ECO:0000256" key="1">
    <source>
        <dbReference type="ARBA" id="ARBA00001974"/>
    </source>
</evidence>
<comment type="caution">
    <text evidence="7">The sequence shown here is derived from an EMBL/GenBank/DDBJ whole genome shotgun (WGS) entry which is preliminary data.</text>
</comment>
<comment type="similarity">
    <text evidence="2">Belongs to the oxygen-dependent FAD-linked oxidoreductase family.</text>
</comment>
<evidence type="ECO:0000256" key="3">
    <source>
        <dbReference type="ARBA" id="ARBA00022630"/>
    </source>
</evidence>
<dbReference type="Pfam" id="PF08031">
    <property type="entry name" value="BBE"/>
    <property type="match status" value="1"/>
</dbReference>
<dbReference type="GO" id="GO:0071949">
    <property type="term" value="F:FAD binding"/>
    <property type="evidence" value="ECO:0007669"/>
    <property type="project" value="InterPro"/>
</dbReference>
<dbReference type="RefSeq" id="WP_203999391.1">
    <property type="nucleotide sequence ID" value="NZ_BOPG01000037.1"/>
</dbReference>
<dbReference type="InterPro" id="IPR016166">
    <property type="entry name" value="FAD-bd_PCMH"/>
</dbReference>
<keyword evidence="4" id="KW-0274">FAD</keyword>
<dbReference type="InterPro" id="IPR006094">
    <property type="entry name" value="Oxid_FAD_bind_N"/>
</dbReference>
<protein>
    <submittedName>
        <fullName evidence="7">FAD-linked oxidase</fullName>
    </submittedName>
</protein>
<evidence type="ECO:0000313" key="8">
    <source>
        <dbReference type="Proteomes" id="UP000612585"/>
    </source>
</evidence>
<feature type="domain" description="FAD-binding PCMH-type" evidence="6">
    <location>
        <begin position="27"/>
        <end position="195"/>
    </location>
</feature>
<evidence type="ECO:0000259" key="6">
    <source>
        <dbReference type="PROSITE" id="PS51387"/>
    </source>
</evidence>
<dbReference type="InterPro" id="IPR016167">
    <property type="entry name" value="FAD-bd_PCMH_sub1"/>
</dbReference>
<dbReference type="AlphaFoldDB" id="A0A8J3ZB90"/>
<dbReference type="GO" id="GO:0016491">
    <property type="term" value="F:oxidoreductase activity"/>
    <property type="evidence" value="ECO:0007669"/>
    <property type="project" value="UniProtKB-KW"/>
</dbReference>
<dbReference type="InterPro" id="IPR036318">
    <property type="entry name" value="FAD-bd_PCMH-like_sf"/>
</dbReference>
<dbReference type="SUPFAM" id="SSF55103">
    <property type="entry name" value="FAD-linked oxidases, C-terminal domain"/>
    <property type="match status" value="1"/>
</dbReference>
<name>A0A8J3ZB90_9ACTN</name>
<evidence type="ECO:0000256" key="4">
    <source>
        <dbReference type="ARBA" id="ARBA00022827"/>
    </source>
</evidence>
<keyword evidence="5" id="KW-0560">Oxidoreductase</keyword>
<dbReference type="InterPro" id="IPR012951">
    <property type="entry name" value="BBE"/>
</dbReference>
<keyword evidence="8" id="KW-1185">Reference proteome</keyword>
<reference evidence="7" key="1">
    <citation type="submission" date="2021-01" db="EMBL/GenBank/DDBJ databases">
        <title>Whole genome shotgun sequence of Virgisporangium aurantiacum NBRC 16421.</title>
        <authorList>
            <person name="Komaki H."/>
            <person name="Tamura T."/>
        </authorList>
    </citation>
    <scope>NUCLEOTIDE SEQUENCE</scope>
    <source>
        <strain evidence="7">NBRC 16421</strain>
    </source>
</reference>
<dbReference type="Gene3D" id="3.30.43.10">
    <property type="entry name" value="Uridine Diphospho-n-acetylenolpyruvylglucosamine Reductase, domain 2"/>
    <property type="match status" value="1"/>
</dbReference>
<evidence type="ECO:0000256" key="5">
    <source>
        <dbReference type="ARBA" id="ARBA00023002"/>
    </source>
</evidence>